<proteinExistence type="predicted"/>
<feature type="domain" description="tRNA/rRNA methyltransferase SpoU type" evidence="4">
    <location>
        <begin position="269"/>
        <end position="409"/>
    </location>
</feature>
<reference evidence="5 6" key="1">
    <citation type="submission" date="2019-10" db="EMBL/GenBank/DDBJ databases">
        <title>New species of Slilvanegrellaceae.</title>
        <authorList>
            <person name="Pitt A."/>
            <person name="Hahn M.W."/>
        </authorList>
    </citation>
    <scope>NUCLEOTIDE SEQUENCE [LARGE SCALE GENOMIC DNA]</scope>
    <source>
        <strain evidence="5 6">SP-Ram-0.45-NSY-1</strain>
    </source>
</reference>
<sequence>MVYKKREGSPSRSKSSSKTGKFDKKGNSRSDRNSSDSRAPRSDKNSSDSRAPRSERNSSDSRAPRSDRNSSDSRAPRSDRFSTDSRAPRPDRNSSDRRSPRSDRFSTDSRAPRPEKRDYTSSPERNRVMNERPQKLERKDFSSPLRAKKGMPKEIFIWGRRTVEAFLENLHQQSKDIDSSKYGLHIIVDKSHKAPSQLKPSVESAKLLGIKIVPHDSAEETWPLADASEELNHQRICLKVPEYPIQNIVEAINHVKAANENSEHGCVGIVLDQIQDPRNFGAIIRSAAFFGVKFVVYGTDRQADISSLVLKTSAGGAFSISLIPAVNINRTLQQLKEAGAWIAGAALAENAVALNTVPKDRAWVAVMGNEGKGLRNEVLKNCDYVVQIPGGQGTVDSLNVSVAAGIMIHALSK</sequence>
<dbReference type="NCBIfam" id="TIGR00186">
    <property type="entry name" value="rRNA_methyl_3"/>
    <property type="match status" value="1"/>
</dbReference>
<evidence type="ECO:0000256" key="3">
    <source>
        <dbReference type="SAM" id="MobiDB-lite"/>
    </source>
</evidence>
<keyword evidence="6" id="KW-1185">Reference proteome</keyword>
<dbReference type="PANTHER" id="PTHR46429">
    <property type="entry name" value="23S RRNA (GUANOSINE-2'-O-)-METHYLTRANSFERASE RLMB"/>
    <property type="match status" value="1"/>
</dbReference>
<dbReference type="SUPFAM" id="SSF75217">
    <property type="entry name" value="alpha/beta knot"/>
    <property type="match status" value="1"/>
</dbReference>
<dbReference type="InterPro" id="IPR001537">
    <property type="entry name" value="SpoU_MeTrfase"/>
</dbReference>
<accession>A0A6N6VUX7</accession>
<dbReference type="AlphaFoldDB" id="A0A6N6VUX7"/>
<dbReference type="InterPro" id="IPR029028">
    <property type="entry name" value="Alpha/beta_knot_MTases"/>
</dbReference>
<comment type="caution">
    <text evidence="5">The sequence shown here is derived from an EMBL/GenBank/DDBJ whole genome shotgun (WGS) entry which is preliminary data.</text>
</comment>
<dbReference type="GO" id="GO:0008173">
    <property type="term" value="F:RNA methyltransferase activity"/>
    <property type="evidence" value="ECO:0007669"/>
    <property type="project" value="InterPro"/>
</dbReference>
<keyword evidence="2 5" id="KW-0808">Transferase</keyword>
<dbReference type="OrthoDB" id="9785673at2"/>
<feature type="compositionally biased region" description="Low complexity" evidence="3">
    <location>
        <begin position="10"/>
        <end position="19"/>
    </location>
</feature>
<keyword evidence="1 5" id="KW-0489">Methyltransferase</keyword>
<dbReference type="EMBL" id="WFLM01000002">
    <property type="protein sequence ID" value="KAB8040003.1"/>
    <property type="molecule type" value="Genomic_DNA"/>
</dbReference>
<feature type="region of interest" description="Disordered" evidence="3">
    <location>
        <begin position="1"/>
        <end position="146"/>
    </location>
</feature>
<dbReference type="Pfam" id="PF00588">
    <property type="entry name" value="SpoU_methylase"/>
    <property type="match status" value="1"/>
</dbReference>
<dbReference type="GO" id="GO:0006396">
    <property type="term" value="P:RNA processing"/>
    <property type="evidence" value="ECO:0007669"/>
    <property type="project" value="InterPro"/>
</dbReference>
<dbReference type="GO" id="GO:0003723">
    <property type="term" value="F:RNA binding"/>
    <property type="evidence" value="ECO:0007669"/>
    <property type="project" value="InterPro"/>
</dbReference>
<feature type="compositionally biased region" description="Basic and acidic residues" evidence="3">
    <location>
        <begin position="20"/>
        <end position="141"/>
    </location>
</feature>
<dbReference type="InterPro" id="IPR004441">
    <property type="entry name" value="rRNA_MeTrfase_TrmH"/>
</dbReference>
<name>A0A6N6VUX7_9BACT</name>
<gene>
    <name evidence="5" type="primary">rlmB</name>
    <name evidence="5" type="ORF">GCL60_06990</name>
</gene>
<dbReference type="RefSeq" id="WP_153419714.1">
    <property type="nucleotide sequence ID" value="NZ_WFLM01000002.1"/>
</dbReference>
<evidence type="ECO:0000259" key="4">
    <source>
        <dbReference type="Pfam" id="PF00588"/>
    </source>
</evidence>
<evidence type="ECO:0000256" key="2">
    <source>
        <dbReference type="ARBA" id="ARBA00022679"/>
    </source>
</evidence>
<dbReference type="InterPro" id="IPR029026">
    <property type="entry name" value="tRNA_m1G_MTases_N"/>
</dbReference>
<dbReference type="CDD" id="cd18103">
    <property type="entry name" value="SpoU-like_RlmB"/>
    <property type="match status" value="1"/>
</dbReference>
<dbReference type="Proteomes" id="UP000437748">
    <property type="component" value="Unassembled WGS sequence"/>
</dbReference>
<organism evidence="5 6">
    <name type="scientific">Silvanigrella paludirubra</name>
    <dbReference type="NCBI Taxonomy" id="2499159"/>
    <lineage>
        <taxon>Bacteria</taxon>
        <taxon>Pseudomonadati</taxon>
        <taxon>Bdellovibrionota</taxon>
        <taxon>Oligoflexia</taxon>
        <taxon>Silvanigrellales</taxon>
        <taxon>Silvanigrellaceae</taxon>
        <taxon>Silvanigrella</taxon>
    </lineage>
</organism>
<protein>
    <submittedName>
        <fullName evidence="5">23S rRNA (Guanosine(2251)-2'-O)-methyltransferase RlmB</fullName>
    </submittedName>
</protein>
<dbReference type="GO" id="GO:0032259">
    <property type="term" value="P:methylation"/>
    <property type="evidence" value="ECO:0007669"/>
    <property type="project" value="UniProtKB-KW"/>
</dbReference>
<evidence type="ECO:0000313" key="6">
    <source>
        <dbReference type="Proteomes" id="UP000437748"/>
    </source>
</evidence>
<dbReference type="Gene3D" id="3.40.1280.10">
    <property type="match status" value="1"/>
</dbReference>
<evidence type="ECO:0000256" key="1">
    <source>
        <dbReference type="ARBA" id="ARBA00022603"/>
    </source>
</evidence>
<dbReference type="GO" id="GO:0005829">
    <property type="term" value="C:cytosol"/>
    <property type="evidence" value="ECO:0007669"/>
    <property type="project" value="TreeGrafter"/>
</dbReference>
<dbReference type="PANTHER" id="PTHR46429:SF2">
    <property type="entry name" value="TRNA_RRNA METHYLTRANSFERASE"/>
    <property type="match status" value="1"/>
</dbReference>
<evidence type="ECO:0000313" key="5">
    <source>
        <dbReference type="EMBL" id="KAB8040003.1"/>
    </source>
</evidence>